<gene>
    <name evidence="1" type="ORF">BDV98DRAFT_530816</name>
</gene>
<dbReference type="OrthoDB" id="3168582at2759"/>
<dbReference type="Proteomes" id="UP000305067">
    <property type="component" value="Unassembled WGS sequence"/>
</dbReference>
<sequence>MTDTRKVLEAASALSHALRERGVGHAFHGGIIPAVLAQSPLTYDVVCIVEGGQWHPFRRVRDALAGNTMFTVIQSTWTNRLHVRYLLCTPMIELEILPAGEFGPRILNSTTCMRISGLPYLSISEFVRAKLKLWMISGVERDAQDICFAVTNYWARVDFNRVPENDMVQFVLRYPSVAQAWEAIRRKYNA</sequence>
<reference evidence="1 2" key="1">
    <citation type="journal article" date="2019" name="Nat. Ecol. Evol.">
        <title>Megaphylogeny resolves global patterns of mushroom evolution.</title>
        <authorList>
            <person name="Varga T."/>
            <person name="Krizsan K."/>
            <person name="Foldi C."/>
            <person name="Dima B."/>
            <person name="Sanchez-Garcia M."/>
            <person name="Sanchez-Ramirez S."/>
            <person name="Szollosi G.J."/>
            <person name="Szarkandi J.G."/>
            <person name="Papp V."/>
            <person name="Albert L."/>
            <person name="Andreopoulos W."/>
            <person name="Angelini C."/>
            <person name="Antonin V."/>
            <person name="Barry K.W."/>
            <person name="Bougher N.L."/>
            <person name="Buchanan P."/>
            <person name="Buyck B."/>
            <person name="Bense V."/>
            <person name="Catcheside P."/>
            <person name="Chovatia M."/>
            <person name="Cooper J."/>
            <person name="Damon W."/>
            <person name="Desjardin D."/>
            <person name="Finy P."/>
            <person name="Geml J."/>
            <person name="Haridas S."/>
            <person name="Hughes K."/>
            <person name="Justo A."/>
            <person name="Karasinski D."/>
            <person name="Kautmanova I."/>
            <person name="Kiss B."/>
            <person name="Kocsube S."/>
            <person name="Kotiranta H."/>
            <person name="LaButti K.M."/>
            <person name="Lechner B.E."/>
            <person name="Liimatainen K."/>
            <person name="Lipzen A."/>
            <person name="Lukacs Z."/>
            <person name="Mihaltcheva S."/>
            <person name="Morgado L.N."/>
            <person name="Niskanen T."/>
            <person name="Noordeloos M.E."/>
            <person name="Ohm R.A."/>
            <person name="Ortiz-Santana B."/>
            <person name="Ovrebo C."/>
            <person name="Racz N."/>
            <person name="Riley R."/>
            <person name="Savchenko A."/>
            <person name="Shiryaev A."/>
            <person name="Soop K."/>
            <person name="Spirin V."/>
            <person name="Szebenyi C."/>
            <person name="Tomsovsky M."/>
            <person name="Tulloss R.E."/>
            <person name="Uehling J."/>
            <person name="Grigoriev I.V."/>
            <person name="Vagvolgyi C."/>
            <person name="Papp T."/>
            <person name="Martin F.M."/>
            <person name="Miettinen O."/>
            <person name="Hibbett D.S."/>
            <person name="Nagy L.G."/>
        </authorList>
    </citation>
    <scope>NUCLEOTIDE SEQUENCE [LARGE SCALE GENOMIC DNA]</scope>
    <source>
        <strain evidence="1 2">CBS 309.79</strain>
    </source>
</reference>
<organism evidence="1 2">
    <name type="scientific">Pterulicium gracile</name>
    <dbReference type="NCBI Taxonomy" id="1884261"/>
    <lineage>
        <taxon>Eukaryota</taxon>
        <taxon>Fungi</taxon>
        <taxon>Dikarya</taxon>
        <taxon>Basidiomycota</taxon>
        <taxon>Agaricomycotina</taxon>
        <taxon>Agaricomycetes</taxon>
        <taxon>Agaricomycetidae</taxon>
        <taxon>Agaricales</taxon>
        <taxon>Pleurotineae</taxon>
        <taxon>Pterulaceae</taxon>
        <taxon>Pterulicium</taxon>
    </lineage>
</organism>
<accession>A0A5C3QKC1</accession>
<keyword evidence="2" id="KW-1185">Reference proteome</keyword>
<evidence type="ECO:0000313" key="2">
    <source>
        <dbReference type="Proteomes" id="UP000305067"/>
    </source>
</evidence>
<protein>
    <submittedName>
        <fullName evidence="1">Uncharacterized protein</fullName>
    </submittedName>
</protein>
<name>A0A5C3QKC1_9AGAR</name>
<dbReference type="AlphaFoldDB" id="A0A5C3QKC1"/>
<evidence type="ECO:0000313" key="1">
    <source>
        <dbReference type="EMBL" id="TFL00921.1"/>
    </source>
</evidence>
<proteinExistence type="predicted"/>
<dbReference type="EMBL" id="ML178827">
    <property type="protein sequence ID" value="TFL00921.1"/>
    <property type="molecule type" value="Genomic_DNA"/>
</dbReference>